<organism evidence="11 12">
    <name type="scientific">Colletotrichum tanaceti</name>
    <dbReference type="NCBI Taxonomy" id="1306861"/>
    <lineage>
        <taxon>Eukaryota</taxon>
        <taxon>Fungi</taxon>
        <taxon>Dikarya</taxon>
        <taxon>Ascomycota</taxon>
        <taxon>Pezizomycotina</taxon>
        <taxon>Sordariomycetes</taxon>
        <taxon>Hypocreomycetidae</taxon>
        <taxon>Glomerellales</taxon>
        <taxon>Glomerellaceae</taxon>
        <taxon>Colletotrichum</taxon>
        <taxon>Colletotrichum destructivum species complex</taxon>
    </lineage>
</organism>
<dbReference type="STRING" id="1306861.A0A4U6XVL0"/>
<keyword evidence="5" id="KW-0663">Pyridoxal phosphate</keyword>
<sequence length="1174" mass="129388">MHSMDSQVGTYGDTDKIGEGGTVPVRSSSSSCRPSFCGERTNEQTDSRYLLGATISFLYIVSLARRTRVGLTEDLILPSSNQPHEPNLTCDSLWTPSPLPCSPPPTIGLCNYPRNKTITSRSDRMSTAIRPIMPGLHAPLLRRCGQWTPQRLLTTFYPSTQRTFPAVKASFHTSPSPRSSEAVPLSAVSGAVSSIMSTPKQDAWVGHLGPAGFDLRSDTMTTPTASMLAAIQSCSLLDDVFAEDPTTIELESHVAELAGKEAALLVLSGTMGNQVALRSLLTQPPYSVLCDHRAHIIKYEAGGVASLSGAMVKPVVPRNGAYLTLEDIEANADIDDDVHTCPTRVISLENTLNGVITPLAEVKRIAEFARKKHIKFHCDGARLWEAVAAGGGSLSEYCSLFDTVSLCFSKGLGAPIGSILVGNSAHIKHARWVRKSIGGGLRQSGVVAAPARVAVDETFGKGPNGEGGLLVLSHRTAKTIEKLWASLGGKLTHPVETNMCWLDLDAAGCSTEAFVAFGKEAGLKLIGNRLVVHYQIAQNEDENGIDTTYLNVRYKPPTAPAIKSLEDIQVAFNNLSKPLSNNTELNDFLRANFAQAGNELKAVPKDQLRTDPKFLEKIDDTVIREFSQKVIDIWPDLTRTYVGSGGNTSFPNSFIPVNRTFVVAGGRFREPYYWDSYWILEGLLRTGGAFTEISKNTIENFLDFVERFGIVPNGARIYYLNRSQPPLLAQMVRLYVEYTNDRSILERAVPLLIKEHEFWTTNRTIEVEKNGTTYRLNQYNVTNTQPRPESYREDYITASNSSYYSTSGIIYPEVETLNETEKARVYANLASGAESGWDYTSRWIARPEDATRDVYFPLRSLNILNTVPVELNAILYWNEITIAALLESTDNSTGAAAWAQLANNRSEAMYNLMWNSTLASYFDYNVTSGAQNIYIPKDDDASDIETETAESEQQVLFSVSQFYPFWTGAAPAHLKNNPYAVKQAFERVEKYLDIKKGGIPATNLKTGQQWDQPNVWPPLMHILMEGLRKTPSTFGESDPAWRDVQKLALRLGQRYLDSTFCTWYATGGSTSETPQLQGLSPQNVGTMFEKYGDNATNVAGSGGEYEVVEGFGWTNGVLLWAVDVFGNDLKRPDCGNVTAANVHPGKRSLPQRAVELNHYDASWTKKFGRRAVEA</sequence>
<keyword evidence="12" id="KW-1185">Reference proteome</keyword>
<evidence type="ECO:0000313" key="11">
    <source>
        <dbReference type="EMBL" id="TKW60113.1"/>
    </source>
</evidence>
<comment type="similarity">
    <text evidence="2 8">Belongs to the glycosyl hydrolase 37 family.</text>
</comment>
<reference evidence="11 12" key="1">
    <citation type="journal article" date="2019" name="PLoS ONE">
        <title>Comparative genome analysis indicates high evolutionary potential of pathogenicity genes in Colletotrichum tanaceti.</title>
        <authorList>
            <person name="Lelwala R.V."/>
            <person name="Korhonen P.K."/>
            <person name="Young N.D."/>
            <person name="Scott J.B."/>
            <person name="Ades P.A."/>
            <person name="Gasser R.B."/>
            <person name="Taylor P.W.J."/>
        </authorList>
    </citation>
    <scope>NUCLEOTIDE SEQUENCE [LARGE SCALE GENOMIC DNA]</scope>
    <source>
        <strain evidence="11">BRIP57314</strain>
    </source>
</reference>
<dbReference type="PANTHER" id="PTHR23403:SF1">
    <property type="entry name" value="TREHALASE"/>
    <property type="match status" value="1"/>
</dbReference>
<comment type="cofactor">
    <cofactor evidence="1">
        <name>pyridoxal 5'-phosphate</name>
        <dbReference type="ChEBI" id="CHEBI:597326"/>
    </cofactor>
</comment>
<dbReference type="GO" id="GO:0004555">
    <property type="term" value="F:alpha,alpha-trehalase activity"/>
    <property type="evidence" value="ECO:0007669"/>
    <property type="project" value="UniProtKB-EC"/>
</dbReference>
<evidence type="ECO:0000256" key="3">
    <source>
        <dbReference type="ARBA" id="ARBA00006966"/>
    </source>
</evidence>
<dbReference type="InterPro" id="IPR023603">
    <property type="entry name" value="Low_specificity_L-TA-like"/>
</dbReference>
<dbReference type="InterPro" id="IPR015424">
    <property type="entry name" value="PyrdxlP-dep_Trfase"/>
</dbReference>
<dbReference type="PANTHER" id="PTHR23403">
    <property type="entry name" value="TREHALASE"/>
    <property type="match status" value="1"/>
</dbReference>
<dbReference type="EMBL" id="PJEX01000001">
    <property type="protein sequence ID" value="TKW60113.1"/>
    <property type="molecule type" value="Genomic_DNA"/>
</dbReference>
<comment type="similarity">
    <text evidence="3">Belongs to the threonine aldolase family.</text>
</comment>
<evidence type="ECO:0000256" key="8">
    <source>
        <dbReference type="RuleBase" id="RU361180"/>
    </source>
</evidence>
<dbReference type="PROSITE" id="PS00928">
    <property type="entry name" value="TREHALASE_2"/>
    <property type="match status" value="1"/>
</dbReference>
<dbReference type="AlphaFoldDB" id="A0A4U6XVL0"/>
<dbReference type="Gene3D" id="1.50.10.10">
    <property type="match status" value="1"/>
</dbReference>
<evidence type="ECO:0000259" key="10">
    <source>
        <dbReference type="Pfam" id="PF01212"/>
    </source>
</evidence>
<protein>
    <recommendedName>
        <fullName evidence="8">Trehalase</fullName>
        <ecNumber evidence="8">3.2.1.28</ecNumber>
    </recommendedName>
    <alternativeName>
        <fullName evidence="8">Alpha-trehalose glucohydrolase</fullName>
    </alternativeName>
</protein>
<dbReference type="Pfam" id="PF01212">
    <property type="entry name" value="Beta_elim_lyase"/>
    <property type="match status" value="1"/>
</dbReference>
<dbReference type="SUPFAM" id="SSF48208">
    <property type="entry name" value="Six-hairpin glycosidases"/>
    <property type="match status" value="1"/>
</dbReference>
<comment type="catalytic activity">
    <reaction evidence="8">
        <text>alpha,alpha-trehalose + H2O = alpha-D-glucose + beta-D-glucose</text>
        <dbReference type="Rhea" id="RHEA:32675"/>
        <dbReference type="ChEBI" id="CHEBI:15377"/>
        <dbReference type="ChEBI" id="CHEBI:15903"/>
        <dbReference type="ChEBI" id="CHEBI:16551"/>
        <dbReference type="ChEBI" id="CHEBI:17925"/>
        <dbReference type="EC" id="3.2.1.28"/>
    </reaction>
</comment>
<dbReference type="GO" id="GO:0005993">
    <property type="term" value="P:trehalose catabolic process"/>
    <property type="evidence" value="ECO:0007669"/>
    <property type="project" value="TreeGrafter"/>
</dbReference>
<dbReference type="SUPFAM" id="SSF53383">
    <property type="entry name" value="PLP-dependent transferases"/>
    <property type="match status" value="1"/>
</dbReference>
<evidence type="ECO:0000256" key="5">
    <source>
        <dbReference type="ARBA" id="ARBA00022898"/>
    </source>
</evidence>
<dbReference type="InterPro" id="IPR018232">
    <property type="entry name" value="Glyco_hydro_37_CS"/>
</dbReference>
<dbReference type="GO" id="GO:0006520">
    <property type="term" value="P:amino acid metabolic process"/>
    <property type="evidence" value="ECO:0007669"/>
    <property type="project" value="InterPro"/>
</dbReference>
<accession>A0A4U6XVL0</accession>
<evidence type="ECO:0000256" key="1">
    <source>
        <dbReference type="ARBA" id="ARBA00001933"/>
    </source>
</evidence>
<proteinExistence type="inferred from homology"/>
<dbReference type="GO" id="GO:0044283">
    <property type="term" value="P:small molecule biosynthetic process"/>
    <property type="evidence" value="ECO:0007669"/>
    <property type="project" value="UniProtKB-ARBA"/>
</dbReference>
<dbReference type="EC" id="3.2.1.28" evidence="8"/>
<dbReference type="FunFam" id="3.40.640.10:FF:000030">
    <property type="entry name" value="Low-specificity L-threonine aldolase"/>
    <property type="match status" value="1"/>
</dbReference>
<evidence type="ECO:0000256" key="4">
    <source>
        <dbReference type="ARBA" id="ARBA00022801"/>
    </source>
</evidence>
<evidence type="ECO:0000313" key="12">
    <source>
        <dbReference type="Proteomes" id="UP000310108"/>
    </source>
</evidence>
<name>A0A4U6XVL0_9PEZI</name>
<gene>
    <name evidence="11" type="primary">GLY1</name>
    <name evidence="11" type="ORF">CTA1_4889</name>
</gene>
<dbReference type="Pfam" id="PF01204">
    <property type="entry name" value="Trehalase"/>
    <property type="match status" value="1"/>
</dbReference>
<dbReference type="InterPro" id="IPR015421">
    <property type="entry name" value="PyrdxlP-dep_Trfase_major"/>
</dbReference>
<dbReference type="GO" id="GO:0016829">
    <property type="term" value="F:lyase activity"/>
    <property type="evidence" value="ECO:0007669"/>
    <property type="project" value="UniProtKB-KW"/>
</dbReference>
<keyword evidence="4 8" id="KW-0378">Hydrolase</keyword>
<dbReference type="Gene3D" id="3.40.640.10">
    <property type="entry name" value="Type I PLP-dependent aspartate aminotransferase-like (Major domain)"/>
    <property type="match status" value="1"/>
</dbReference>
<evidence type="ECO:0000256" key="7">
    <source>
        <dbReference type="ARBA" id="ARBA00023295"/>
    </source>
</evidence>
<keyword evidence="6" id="KW-0456">Lyase</keyword>
<keyword evidence="7 8" id="KW-0326">Glycosidase</keyword>
<dbReference type="InterPro" id="IPR008928">
    <property type="entry name" value="6-hairpin_glycosidase_sf"/>
</dbReference>
<dbReference type="PRINTS" id="PR00744">
    <property type="entry name" value="GLHYDRLASE37"/>
</dbReference>
<feature type="region of interest" description="Disordered" evidence="9">
    <location>
        <begin position="1"/>
        <end position="40"/>
    </location>
</feature>
<comment type="caution">
    <text evidence="11">The sequence shown here is derived from an EMBL/GenBank/DDBJ whole genome shotgun (WGS) entry which is preliminary data.</text>
</comment>
<dbReference type="InterPro" id="IPR001597">
    <property type="entry name" value="ArAA_b-elim_lyase/Thr_aldolase"/>
</dbReference>
<evidence type="ECO:0000256" key="9">
    <source>
        <dbReference type="SAM" id="MobiDB-lite"/>
    </source>
</evidence>
<dbReference type="Gene3D" id="3.90.1150.10">
    <property type="entry name" value="Aspartate Aminotransferase, domain 1"/>
    <property type="match status" value="1"/>
</dbReference>
<dbReference type="Proteomes" id="UP000310108">
    <property type="component" value="Unassembled WGS sequence"/>
</dbReference>
<dbReference type="InterPro" id="IPR012341">
    <property type="entry name" value="6hp_glycosidase-like_sf"/>
</dbReference>
<evidence type="ECO:0000256" key="6">
    <source>
        <dbReference type="ARBA" id="ARBA00023239"/>
    </source>
</evidence>
<dbReference type="InterPro" id="IPR001661">
    <property type="entry name" value="Glyco_hydro_37"/>
</dbReference>
<evidence type="ECO:0000256" key="2">
    <source>
        <dbReference type="ARBA" id="ARBA00005615"/>
    </source>
</evidence>
<dbReference type="NCBIfam" id="NF041359">
    <property type="entry name" value="GntG_guanitoxin"/>
    <property type="match status" value="1"/>
</dbReference>
<dbReference type="InterPro" id="IPR015422">
    <property type="entry name" value="PyrdxlP-dep_Trfase_small"/>
</dbReference>
<dbReference type="CDD" id="cd06502">
    <property type="entry name" value="TA_like"/>
    <property type="match status" value="1"/>
</dbReference>
<feature type="domain" description="Aromatic amino acid beta-eliminating lyase/threonine aldolase" evidence="10">
    <location>
        <begin position="214"/>
        <end position="505"/>
    </location>
</feature>
<feature type="compositionally biased region" description="Low complexity" evidence="9">
    <location>
        <begin position="23"/>
        <end position="37"/>
    </location>
</feature>